<proteinExistence type="predicted"/>
<dbReference type="EMBL" id="FNVU01000002">
    <property type="protein sequence ID" value="SEF90730.1"/>
    <property type="molecule type" value="Genomic_DNA"/>
</dbReference>
<keyword evidence="2" id="KW-1185">Reference proteome</keyword>
<dbReference type="AlphaFoldDB" id="A0A1H5VU20"/>
<reference evidence="1 2" key="1">
    <citation type="submission" date="2016-10" db="EMBL/GenBank/DDBJ databases">
        <authorList>
            <person name="de Groot N.N."/>
        </authorList>
    </citation>
    <scope>NUCLEOTIDE SEQUENCE [LARGE SCALE GENOMIC DNA]</scope>
    <source>
        <strain evidence="1 2">CGMCC 4.2023</strain>
    </source>
</reference>
<organism evidence="1 2">
    <name type="scientific">Actinacidiphila yanglinensis</name>
    <dbReference type="NCBI Taxonomy" id="310779"/>
    <lineage>
        <taxon>Bacteria</taxon>
        <taxon>Bacillati</taxon>
        <taxon>Actinomycetota</taxon>
        <taxon>Actinomycetes</taxon>
        <taxon>Kitasatosporales</taxon>
        <taxon>Streptomycetaceae</taxon>
        <taxon>Actinacidiphila</taxon>
    </lineage>
</organism>
<accession>A0A1H5VU20</accession>
<protein>
    <submittedName>
        <fullName evidence="1">Uncharacterized protein</fullName>
    </submittedName>
</protein>
<evidence type="ECO:0000313" key="2">
    <source>
        <dbReference type="Proteomes" id="UP000236754"/>
    </source>
</evidence>
<name>A0A1H5VU20_9ACTN</name>
<evidence type="ECO:0000313" key="1">
    <source>
        <dbReference type="EMBL" id="SEF90730.1"/>
    </source>
</evidence>
<dbReference type="Proteomes" id="UP000236754">
    <property type="component" value="Unassembled WGS sequence"/>
</dbReference>
<sequence length="205" mass="22267">MPSGIDGDRERLLEQFNRAVRRPEDFGGLPAVARLLDGLAATEPQAGDHVWIPDTNARMAPSSMLREILADPDIHVAASQYGEDAHRRGWLRPDRTLTPSEHCVLVDSAATWSKDDHSLHEITATFGSPSVTFGSTDPGGPRTLSYVTADRTAPVVAFHLGSARNGTSAVPSDAPSTRTALLAVRISDDFFRGWEVTPRGENYFC</sequence>
<gene>
    <name evidence="1" type="ORF">SAMN05216223_102437</name>
</gene>